<keyword evidence="7" id="KW-1185">Reference proteome</keyword>
<evidence type="ECO:0000256" key="2">
    <source>
        <dbReference type="ARBA" id="ARBA00022692"/>
    </source>
</evidence>
<evidence type="ECO:0000256" key="1">
    <source>
        <dbReference type="ARBA" id="ARBA00004141"/>
    </source>
</evidence>
<dbReference type="AlphaFoldDB" id="A0A167FWA1"/>
<evidence type="ECO:0000256" key="4">
    <source>
        <dbReference type="ARBA" id="ARBA00023136"/>
    </source>
</evidence>
<dbReference type="Pfam" id="PF04479">
    <property type="entry name" value="RTA1"/>
    <property type="match status" value="1"/>
</dbReference>
<dbReference type="GO" id="GO:0016020">
    <property type="term" value="C:membrane"/>
    <property type="evidence" value="ECO:0007669"/>
    <property type="project" value="UniProtKB-SubCell"/>
</dbReference>
<reference evidence="6 7" key="1">
    <citation type="journal article" date="2016" name="Genome Biol. Evol.">
        <title>Divergent and convergent evolution of fungal pathogenicity.</title>
        <authorList>
            <person name="Shang Y."/>
            <person name="Xiao G."/>
            <person name="Zheng P."/>
            <person name="Cen K."/>
            <person name="Zhan S."/>
            <person name="Wang C."/>
        </authorList>
    </citation>
    <scope>NUCLEOTIDE SEQUENCE [LARGE SCALE GENOMIC DNA]</scope>
    <source>
        <strain evidence="6 7">RCEF 3172</strain>
    </source>
</reference>
<dbReference type="InterPro" id="IPR007568">
    <property type="entry name" value="RTA1"/>
</dbReference>
<keyword evidence="3 5" id="KW-1133">Transmembrane helix</keyword>
<evidence type="ECO:0000256" key="5">
    <source>
        <dbReference type="SAM" id="Phobius"/>
    </source>
</evidence>
<evidence type="ECO:0000313" key="6">
    <source>
        <dbReference type="EMBL" id="OAA45832.1"/>
    </source>
</evidence>
<feature type="transmembrane region" description="Helical" evidence="5">
    <location>
        <begin position="176"/>
        <end position="199"/>
    </location>
</feature>
<dbReference type="EMBL" id="AZHA01000008">
    <property type="protein sequence ID" value="OAA45832.1"/>
    <property type="molecule type" value="Genomic_DNA"/>
</dbReference>
<feature type="transmembrane region" description="Helical" evidence="5">
    <location>
        <begin position="143"/>
        <end position="164"/>
    </location>
</feature>
<organism evidence="6 7">
    <name type="scientific">Beauveria brongniartii RCEF 3172</name>
    <dbReference type="NCBI Taxonomy" id="1081107"/>
    <lineage>
        <taxon>Eukaryota</taxon>
        <taxon>Fungi</taxon>
        <taxon>Dikarya</taxon>
        <taxon>Ascomycota</taxon>
        <taxon>Pezizomycotina</taxon>
        <taxon>Sordariomycetes</taxon>
        <taxon>Hypocreomycetidae</taxon>
        <taxon>Hypocreales</taxon>
        <taxon>Cordycipitaceae</taxon>
        <taxon>Beauveria</taxon>
        <taxon>Beauveria brongniartii</taxon>
    </lineage>
</organism>
<sequence length="316" mass="35371">MLKSAKMTNMDQYEVGNGPFGPVVNGTMVIEFYQYRPNEAAGYAFMALFALTTIAHLFYMIRLKAWIFVPFILGGIAETFGYYGRALSHNHPARLGPWIQQNLLILVAAPLLTATIYMSLARIIDALQANKYSLISTRWLSKIYILIDILCLLSQLAGTVMPASGDAQLIELSRKIILGGLLVQLVVLVFFCILTGYVVRALSRREAKLFAPDAGVNWKAHLWTSLVAASLVLVRSLVRAVEYAQGEHGFIISHEVFLYLFDAAAMWLVMVAYLLVHPSRLVRDAYLLLEPPVQMDARRLTRADEEGWSHTAFASR</sequence>
<feature type="transmembrane region" description="Helical" evidence="5">
    <location>
        <begin position="66"/>
        <end position="83"/>
    </location>
</feature>
<dbReference type="OrthoDB" id="3358017at2759"/>
<feature type="transmembrane region" description="Helical" evidence="5">
    <location>
        <begin position="103"/>
        <end position="123"/>
    </location>
</feature>
<feature type="transmembrane region" description="Helical" evidence="5">
    <location>
        <begin position="40"/>
        <end position="59"/>
    </location>
</feature>
<name>A0A167FWA1_9HYPO</name>
<proteinExistence type="predicted"/>
<comment type="subcellular location">
    <subcellularLocation>
        <location evidence="1">Membrane</location>
        <topology evidence="1">Multi-pass membrane protein</topology>
    </subcellularLocation>
</comment>
<keyword evidence="4 5" id="KW-0472">Membrane</keyword>
<dbReference type="PANTHER" id="PTHR31465:SF17">
    <property type="entry name" value="DOMAIN PROTEIN, PUTATIVE (AFU_ORTHOLOGUE AFUA_5G09900)-RELATED"/>
    <property type="match status" value="1"/>
</dbReference>
<evidence type="ECO:0000313" key="7">
    <source>
        <dbReference type="Proteomes" id="UP000076863"/>
    </source>
</evidence>
<dbReference type="Proteomes" id="UP000076863">
    <property type="component" value="Unassembled WGS sequence"/>
</dbReference>
<accession>A0A167FWA1</accession>
<keyword evidence="2 5" id="KW-0812">Transmembrane</keyword>
<feature type="transmembrane region" description="Helical" evidence="5">
    <location>
        <begin position="258"/>
        <end position="276"/>
    </location>
</feature>
<gene>
    <name evidence="6" type="ORF">BBO_03473</name>
</gene>
<dbReference type="PANTHER" id="PTHR31465">
    <property type="entry name" value="PROTEIN RTA1-RELATED"/>
    <property type="match status" value="1"/>
</dbReference>
<evidence type="ECO:0000256" key="3">
    <source>
        <dbReference type="ARBA" id="ARBA00022989"/>
    </source>
</evidence>
<protein>
    <submittedName>
        <fullName evidence="6">RTA-like protein</fullName>
    </submittedName>
</protein>
<feature type="transmembrane region" description="Helical" evidence="5">
    <location>
        <begin position="220"/>
        <end position="238"/>
    </location>
</feature>
<comment type="caution">
    <text evidence="6">The sequence shown here is derived from an EMBL/GenBank/DDBJ whole genome shotgun (WGS) entry which is preliminary data.</text>
</comment>